<comment type="pathway">
    <text evidence="2 18">Fermentation; pyruvate fermentation; formate from pyruvate: step 1/1.</text>
</comment>
<dbReference type="GO" id="GO:0008861">
    <property type="term" value="F:formate C-acetyltransferase activity"/>
    <property type="evidence" value="ECO:0007669"/>
    <property type="project" value="UniProtKB-UniRule"/>
</dbReference>
<feature type="active site" description="Cysteine radical intermediate" evidence="15">
    <location>
        <position position="424"/>
    </location>
</feature>
<evidence type="ECO:0000256" key="16">
    <source>
        <dbReference type="PIRSR" id="PIRSR000379-2"/>
    </source>
</evidence>
<dbReference type="GO" id="GO:0006006">
    <property type="term" value="P:glucose metabolic process"/>
    <property type="evidence" value="ECO:0007669"/>
    <property type="project" value="UniProtKB-UniRule"/>
</dbReference>
<evidence type="ECO:0000256" key="6">
    <source>
        <dbReference type="ARBA" id="ARBA00022490"/>
    </source>
</evidence>
<evidence type="ECO:0000256" key="11">
    <source>
        <dbReference type="ARBA" id="ARBA00023315"/>
    </source>
</evidence>
<organism evidence="21 22">
    <name type="scientific">Phormidesmis priestleyi Ana</name>
    <dbReference type="NCBI Taxonomy" id="1666911"/>
    <lineage>
        <taxon>Bacteria</taxon>
        <taxon>Bacillati</taxon>
        <taxon>Cyanobacteriota</taxon>
        <taxon>Cyanophyceae</taxon>
        <taxon>Leptolyngbyales</taxon>
        <taxon>Leptolyngbyaceae</taxon>
        <taxon>Phormidesmis</taxon>
    </lineage>
</organism>
<dbReference type="PATRIC" id="fig|1666911.3.peg.1873"/>
<evidence type="ECO:0000256" key="12">
    <source>
        <dbReference type="ARBA" id="ARBA00031063"/>
    </source>
</evidence>
<name>A0A0P8BIE2_9CYAN</name>
<keyword evidence="9 16" id="KW-0556">Organic radical</keyword>
<evidence type="ECO:0000256" key="10">
    <source>
        <dbReference type="ARBA" id="ARBA00023277"/>
    </source>
</evidence>
<evidence type="ECO:0000259" key="19">
    <source>
        <dbReference type="PROSITE" id="PS51149"/>
    </source>
</evidence>
<dbReference type="InterPro" id="IPR005949">
    <property type="entry name" value="Form_AcTrfase"/>
</dbReference>
<evidence type="ECO:0000256" key="17">
    <source>
        <dbReference type="PROSITE-ProRule" id="PRU00493"/>
    </source>
</evidence>
<dbReference type="FunFam" id="3.20.70.20:FF:000003">
    <property type="entry name" value="Formate acetyltransferase"/>
    <property type="match status" value="1"/>
</dbReference>
<feature type="modified residue" description="Glycine radical" evidence="16 17">
    <location>
        <position position="734"/>
    </location>
</feature>
<dbReference type="PANTHER" id="PTHR30191:SF0">
    <property type="entry name" value="FORMATE ACETYLTRANSFERASE 1"/>
    <property type="match status" value="1"/>
</dbReference>
<dbReference type="PIRSF" id="PIRSF000379">
    <property type="entry name" value="For_Ac_trans_1"/>
    <property type="match status" value="1"/>
</dbReference>
<gene>
    <name evidence="21" type="primary">pflD</name>
    <name evidence="21" type="ORF">HLUCCA11_18290</name>
</gene>
<dbReference type="PROSITE" id="PS51554">
    <property type="entry name" value="PFL"/>
    <property type="match status" value="1"/>
</dbReference>
<evidence type="ECO:0000256" key="9">
    <source>
        <dbReference type="ARBA" id="ARBA00022818"/>
    </source>
</evidence>
<dbReference type="InterPro" id="IPR019777">
    <property type="entry name" value="Form_AcTrfase_GR_CS"/>
</dbReference>
<dbReference type="Pfam" id="PF02901">
    <property type="entry name" value="PFL-like"/>
    <property type="match status" value="1"/>
</dbReference>
<proteinExistence type="inferred from homology"/>
<dbReference type="Proteomes" id="UP000050465">
    <property type="component" value="Unassembled WGS sequence"/>
</dbReference>
<dbReference type="Pfam" id="PF01228">
    <property type="entry name" value="Gly_radical"/>
    <property type="match status" value="1"/>
</dbReference>
<dbReference type="UniPathway" id="UPA00920">
    <property type="reaction ID" value="UER00891"/>
</dbReference>
<evidence type="ECO:0000256" key="4">
    <source>
        <dbReference type="ARBA" id="ARBA00013214"/>
    </source>
</evidence>
<comment type="subunit">
    <text evidence="18">Homodimer.</text>
</comment>
<dbReference type="InterPro" id="IPR050244">
    <property type="entry name" value="Auton_GlycylRad_Cofactor"/>
</dbReference>
<dbReference type="PROSITE" id="PS51149">
    <property type="entry name" value="GLY_RADICAL_2"/>
    <property type="match status" value="1"/>
</dbReference>
<evidence type="ECO:0000256" key="13">
    <source>
        <dbReference type="ARBA" id="ARBA00034302"/>
    </source>
</evidence>
<dbReference type="InterPro" id="IPR004184">
    <property type="entry name" value="PFL_dom"/>
</dbReference>
<keyword evidence="11 18" id="KW-0012">Acyltransferase</keyword>
<evidence type="ECO:0000259" key="20">
    <source>
        <dbReference type="PROSITE" id="PS51554"/>
    </source>
</evidence>
<dbReference type="PANTHER" id="PTHR30191">
    <property type="entry name" value="FORMATE ACETYLTRANSFERASE"/>
    <property type="match status" value="1"/>
</dbReference>
<accession>A0A0P8BIE2</accession>
<feature type="domain" description="Glycine radical" evidence="19">
    <location>
        <begin position="636"/>
        <end position="759"/>
    </location>
</feature>
<dbReference type="PROSITE" id="PS00850">
    <property type="entry name" value="GLY_RADICAL_1"/>
    <property type="match status" value="1"/>
</dbReference>
<comment type="similarity">
    <text evidence="3 18">Belongs to the glycyl radical enzyme (GRE) family. PFL subfamily.</text>
</comment>
<evidence type="ECO:0000256" key="3">
    <source>
        <dbReference type="ARBA" id="ARBA00008375"/>
    </source>
</evidence>
<dbReference type="SUPFAM" id="SSF51998">
    <property type="entry name" value="PFL-like glycyl radical enzymes"/>
    <property type="match status" value="1"/>
</dbReference>
<keyword evidence="6 18" id="KW-0963">Cytoplasm</keyword>
<dbReference type="CDD" id="cd01678">
    <property type="entry name" value="PFL1"/>
    <property type="match status" value="1"/>
</dbReference>
<keyword evidence="10 18" id="KW-0119">Carbohydrate metabolism</keyword>
<comment type="function">
    <text evidence="13">Catalyzes the conversion of pyruvate to formate and acetyl-CoA.</text>
</comment>
<keyword evidence="8 18" id="KW-0808">Transferase</keyword>
<evidence type="ECO:0000256" key="14">
    <source>
        <dbReference type="ARBA" id="ARBA00049029"/>
    </source>
</evidence>
<keyword evidence="7 18" id="KW-0313">Glucose metabolism</keyword>
<evidence type="ECO:0000256" key="2">
    <source>
        <dbReference type="ARBA" id="ARBA00004809"/>
    </source>
</evidence>
<dbReference type="EMBL" id="LJZR01000031">
    <property type="protein sequence ID" value="KPQ33476.1"/>
    <property type="molecule type" value="Genomic_DNA"/>
</dbReference>
<evidence type="ECO:0000256" key="18">
    <source>
        <dbReference type="RuleBase" id="RU368075"/>
    </source>
</evidence>
<reference evidence="21 22" key="1">
    <citation type="submission" date="2015-09" db="EMBL/GenBank/DDBJ databases">
        <title>Identification and resolution of microdiversity through metagenomic sequencing of parallel consortia.</title>
        <authorList>
            <person name="Nelson W.C."/>
            <person name="Romine M.F."/>
            <person name="Lindemann S.R."/>
        </authorList>
    </citation>
    <scope>NUCLEOTIDE SEQUENCE [LARGE SCALE GENOMIC DNA]</scope>
    <source>
        <strain evidence="21">Ana</strain>
    </source>
</reference>
<protein>
    <recommendedName>
        <fullName evidence="5 18">Formate acetyltransferase</fullName>
        <ecNumber evidence="4 18">2.3.1.54</ecNumber>
    </recommendedName>
    <alternativeName>
        <fullName evidence="12 18">Pyruvate formate-lyase</fullName>
    </alternativeName>
</protein>
<dbReference type="Gene3D" id="3.20.70.20">
    <property type="match status" value="1"/>
</dbReference>
<comment type="subcellular location">
    <subcellularLocation>
        <location evidence="1 18">Cytoplasm</location>
    </subcellularLocation>
</comment>
<feature type="active site" description="S-acetylcysteine intermediate" evidence="15">
    <location>
        <position position="423"/>
    </location>
</feature>
<evidence type="ECO:0000313" key="21">
    <source>
        <dbReference type="EMBL" id="KPQ33476.1"/>
    </source>
</evidence>
<dbReference type="EC" id="2.3.1.54" evidence="4 18"/>
<evidence type="ECO:0000256" key="5">
    <source>
        <dbReference type="ARBA" id="ARBA00013897"/>
    </source>
</evidence>
<sequence length="759" mass="84021">MVTTPLRSSASAPAATEPQHAWEGFTLGTWSEEIAVRDFIQRNYRPYEGDRTFLAEATPGTEQLWAQISVLMQQEREQGILDADTAVPAGITAHAAGYVDAGLEQIVGLQTDKPLKRSIMPLGGIRVAEKSLEAYGYQIDPALHEIFTKYRKTHNDGVFDAYTPEMRLARHAGIITGLPDAYGRGRIIGDYRRVALYGVERLIADKKQQLSETEGAVMSESVIRDREEINEQIRALKELQEMAATYGLDISQPAANAQEAIQWTYFGYLGAIKEQNGAAMSLGRISTFLDIYIERDFNNGTLTESAAQELIDHLVSKLRMVRFLRAPAYNELFSGDPVWVTEAIGGVGEDGRPLVTKSSFRFLQTLYNLGPAPEPNLTVLWSEQLPKAFKQFCAQVSIDTSSIQYENDDLMRPLYGDDYGIACCVSAMRIGKQMQFFGARVNLAKALLYAINGGKDEKTGQQVAPAATAITASELDYDEVMQAFDATLDWLANLYVNTLNVIHFMHDKYCYERLEMALHDRNVLRTMACGIAGLSVVGDALSAIKHSTVSVLRNEAGLAVDYEIAGDYPKFGNNDDRVDAITADLVSRFMNKIRQCPTYRNATPTQSILTITSNVVYGKKTGSTPDGRKAGEPFAPGANPMHGRDTKGAIAACESVAKLPYDDAQDGISFTFSVVPQALGKQLSDRINNLVGLLDGYFHNTGHHININVLNRETLLDAMEHPEAYPQLTIRVSGYAVNFIKLTREQQLDVINRTFHDRF</sequence>
<dbReference type="InterPro" id="IPR001150">
    <property type="entry name" value="Gly_radical"/>
</dbReference>
<comment type="caution">
    <text evidence="21">The sequence shown here is derived from an EMBL/GenBank/DDBJ whole genome shotgun (WGS) entry which is preliminary data.</text>
</comment>
<dbReference type="NCBIfam" id="TIGR01255">
    <property type="entry name" value="pyr_form_ly_1"/>
    <property type="match status" value="1"/>
</dbReference>
<evidence type="ECO:0000256" key="8">
    <source>
        <dbReference type="ARBA" id="ARBA00022679"/>
    </source>
</evidence>
<feature type="domain" description="PFL" evidence="20">
    <location>
        <begin position="13"/>
        <end position="629"/>
    </location>
</feature>
<dbReference type="STRING" id="1666911.HLUCCA11_18290"/>
<evidence type="ECO:0000256" key="15">
    <source>
        <dbReference type="PIRSR" id="PIRSR000379-1"/>
    </source>
</evidence>
<evidence type="ECO:0000256" key="7">
    <source>
        <dbReference type="ARBA" id="ARBA00022526"/>
    </source>
</evidence>
<dbReference type="GO" id="GO:0005829">
    <property type="term" value="C:cytosol"/>
    <property type="evidence" value="ECO:0007669"/>
    <property type="project" value="TreeGrafter"/>
</dbReference>
<evidence type="ECO:0000256" key="1">
    <source>
        <dbReference type="ARBA" id="ARBA00004496"/>
    </source>
</evidence>
<dbReference type="AlphaFoldDB" id="A0A0P8BIE2"/>
<evidence type="ECO:0000313" key="22">
    <source>
        <dbReference type="Proteomes" id="UP000050465"/>
    </source>
</evidence>
<comment type="catalytic activity">
    <reaction evidence="14 18">
        <text>formate + acetyl-CoA = pyruvate + CoA</text>
        <dbReference type="Rhea" id="RHEA:11844"/>
        <dbReference type="ChEBI" id="CHEBI:15361"/>
        <dbReference type="ChEBI" id="CHEBI:15740"/>
        <dbReference type="ChEBI" id="CHEBI:57287"/>
        <dbReference type="ChEBI" id="CHEBI:57288"/>
        <dbReference type="EC" id="2.3.1.54"/>
    </reaction>
</comment>